<feature type="repeat" description="ANK" evidence="6">
    <location>
        <begin position="534"/>
        <end position="560"/>
    </location>
</feature>
<evidence type="ECO:0000313" key="8">
    <source>
        <dbReference type="EMBL" id="OOO11967.1"/>
    </source>
</evidence>
<feature type="repeat" description="ANK" evidence="6">
    <location>
        <begin position="431"/>
        <end position="463"/>
    </location>
</feature>
<gene>
    <name evidence="7" type="ORF">Aory04_001211600</name>
    <name evidence="8" type="ORF">OAory_01084370</name>
</gene>
<dbReference type="Proteomes" id="UP001165205">
    <property type="component" value="Unassembled WGS sequence"/>
</dbReference>
<feature type="repeat" description="ANK" evidence="6">
    <location>
        <begin position="266"/>
        <end position="298"/>
    </location>
</feature>
<evidence type="ECO:0000256" key="3">
    <source>
        <dbReference type="ARBA" id="ARBA00022771"/>
    </source>
</evidence>
<evidence type="ECO:0000256" key="5">
    <source>
        <dbReference type="ARBA" id="ARBA00023043"/>
    </source>
</evidence>
<dbReference type="Gene3D" id="1.25.40.20">
    <property type="entry name" value="Ankyrin repeat-containing domain"/>
    <property type="match status" value="5"/>
</dbReference>
<dbReference type="GO" id="GO:0008270">
    <property type="term" value="F:zinc ion binding"/>
    <property type="evidence" value="ECO:0007669"/>
    <property type="project" value="UniProtKB-KW"/>
</dbReference>
<evidence type="ECO:0000256" key="1">
    <source>
        <dbReference type="ARBA" id="ARBA00022723"/>
    </source>
</evidence>
<dbReference type="VEuPathDB" id="FungiDB:AO090102000261"/>
<dbReference type="SUPFAM" id="SSF57850">
    <property type="entry name" value="RING/U-box"/>
    <property type="match status" value="1"/>
</dbReference>
<name>A0A1S9DSF0_ASPOZ</name>
<evidence type="ECO:0000256" key="2">
    <source>
        <dbReference type="ARBA" id="ARBA00022737"/>
    </source>
</evidence>
<feature type="repeat" description="ANK" evidence="6">
    <location>
        <begin position="233"/>
        <end position="265"/>
    </location>
</feature>
<dbReference type="PRINTS" id="PR01415">
    <property type="entry name" value="ANKYRIN"/>
</dbReference>
<reference evidence="7" key="2">
    <citation type="submission" date="2023-04" db="EMBL/GenBank/DDBJ databases">
        <title>Aspergillus oryzae NBRC 4228.</title>
        <authorList>
            <person name="Ichikawa N."/>
            <person name="Sato H."/>
            <person name="Tonouchi N."/>
        </authorList>
    </citation>
    <scope>NUCLEOTIDE SEQUENCE</scope>
    <source>
        <strain evidence="7">NBRC 4228</strain>
    </source>
</reference>
<dbReference type="PROSITE" id="PS50297">
    <property type="entry name" value="ANK_REP_REGION"/>
    <property type="match status" value="10"/>
</dbReference>
<keyword evidence="2" id="KW-0677">Repeat</keyword>
<dbReference type="EMBL" id="MKZY01000003">
    <property type="protein sequence ID" value="OOO11967.1"/>
    <property type="molecule type" value="Genomic_DNA"/>
</dbReference>
<dbReference type="Pfam" id="PF13637">
    <property type="entry name" value="Ank_4"/>
    <property type="match status" value="1"/>
</dbReference>
<evidence type="ECO:0000313" key="7">
    <source>
        <dbReference type="EMBL" id="GMG37211.1"/>
    </source>
</evidence>
<keyword evidence="3" id="KW-0863">Zinc-finger</keyword>
<feature type="repeat" description="ANK" evidence="6">
    <location>
        <begin position="465"/>
        <end position="487"/>
    </location>
</feature>
<dbReference type="SMART" id="SM00248">
    <property type="entry name" value="ANK"/>
    <property type="match status" value="15"/>
</dbReference>
<keyword evidence="4" id="KW-0862">Zinc</keyword>
<feature type="repeat" description="ANK" evidence="6">
    <location>
        <begin position="398"/>
        <end position="430"/>
    </location>
</feature>
<protein>
    <submittedName>
        <fullName evidence="8">Ankyrin repeat-containing domain-containing protein</fullName>
    </submittedName>
    <submittedName>
        <fullName evidence="7">Unnamed protein product</fullName>
    </submittedName>
</protein>
<dbReference type="OrthoDB" id="366390at2759"/>
<evidence type="ECO:0000256" key="6">
    <source>
        <dbReference type="PROSITE-ProRule" id="PRU00023"/>
    </source>
</evidence>
<dbReference type="GO" id="GO:0005634">
    <property type="term" value="C:nucleus"/>
    <property type="evidence" value="ECO:0007669"/>
    <property type="project" value="TreeGrafter"/>
</dbReference>
<evidence type="ECO:0000313" key="9">
    <source>
        <dbReference type="Proteomes" id="UP000190312"/>
    </source>
</evidence>
<dbReference type="VEuPathDB" id="FungiDB:AO090166000058"/>
<dbReference type="InterPro" id="IPR043145">
    <property type="entry name" value="Znf_ZZ_sf"/>
</dbReference>
<dbReference type="eggNOG" id="KOG4177">
    <property type="taxonomic scope" value="Eukaryota"/>
</dbReference>
<keyword evidence="1" id="KW-0479">Metal-binding</keyword>
<dbReference type="PANTHER" id="PTHR24193:SF121">
    <property type="entry name" value="ADA2A-CONTAINING COMPLEX COMPONENT 3, ISOFORM D"/>
    <property type="match status" value="1"/>
</dbReference>
<comment type="caution">
    <text evidence="8">The sequence shown here is derived from an EMBL/GenBank/DDBJ whole genome shotgun (WGS) entry which is preliminary data.</text>
</comment>
<keyword evidence="5 6" id="KW-0040">ANK repeat</keyword>
<dbReference type="InterPro" id="IPR036770">
    <property type="entry name" value="Ankyrin_rpt-contain_sf"/>
</dbReference>
<dbReference type="Gene3D" id="3.30.60.90">
    <property type="match status" value="1"/>
</dbReference>
<dbReference type="InterPro" id="IPR050663">
    <property type="entry name" value="Ankyrin-SOCS_Box"/>
</dbReference>
<dbReference type="PANTHER" id="PTHR24193">
    <property type="entry name" value="ANKYRIN REPEAT PROTEIN"/>
    <property type="match status" value="1"/>
</dbReference>
<dbReference type="GO" id="GO:0045944">
    <property type="term" value="P:positive regulation of transcription by RNA polymerase II"/>
    <property type="evidence" value="ECO:0007669"/>
    <property type="project" value="TreeGrafter"/>
</dbReference>
<feature type="repeat" description="ANK" evidence="6">
    <location>
        <begin position="299"/>
        <end position="331"/>
    </location>
</feature>
<organism evidence="8 9">
    <name type="scientific">Aspergillus oryzae</name>
    <name type="common">Yellow koji mold</name>
    <dbReference type="NCBI Taxonomy" id="5062"/>
    <lineage>
        <taxon>Eukaryota</taxon>
        <taxon>Fungi</taxon>
        <taxon>Dikarya</taxon>
        <taxon>Ascomycota</taxon>
        <taxon>Pezizomycotina</taxon>
        <taxon>Eurotiomycetes</taxon>
        <taxon>Eurotiomycetidae</taxon>
        <taxon>Eurotiales</taxon>
        <taxon>Aspergillaceae</taxon>
        <taxon>Aspergillus</taxon>
        <taxon>Aspergillus subgen. Circumdati</taxon>
    </lineage>
</organism>
<feature type="repeat" description="ANK" evidence="6">
    <location>
        <begin position="365"/>
        <end position="397"/>
    </location>
</feature>
<dbReference type="Pfam" id="PF12796">
    <property type="entry name" value="Ank_2"/>
    <property type="match status" value="5"/>
</dbReference>
<dbReference type="SUPFAM" id="SSF48403">
    <property type="entry name" value="Ankyrin repeat"/>
    <property type="match status" value="2"/>
</dbReference>
<proteinExistence type="predicted"/>
<dbReference type="GO" id="GO:0000976">
    <property type="term" value="F:transcription cis-regulatory region binding"/>
    <property type="evidence" value="ECO:0007669"/>
    <property type="project" value="TreeGrafter"/>
</dbReference>
<reference evidence="8 9" key="1">
    <citation type="submission" date="2016-10" db="EMBL/GenBank/DDBJ databases">
        <title>Genome sequencing of Aspergillus oryzae BCC7051.</title>
        <authorList>
            <person name="Thammarongtham C."/>
            <person name="Vorapreeda T."/>
            <person name="Nookaew I."/>
            <person name="Srisuk T."/>
            <person name="Land M."/>
            <person name="Jeennor S."/>
            <person name="Laoteng K."/>
        </authorList>
    </citation>
    <scope>NUCLEOTIDE SEQUENCE [LARGE SCALE GENOMIC DNA]</scope>
    <source>
        <strain evidence="8 9">BCC7051</strain>
    </source>
</reference>
<dbReference type="PROSITE" id="PS50088">
    <property type="entry name" value="ANK_REPEAT"/>
    <property type="match status" value="11"/>
</dbReference>
<evidence type="ECO:0000256" key="4">
    <source>
        <dbReference type="ARBA" id="ARBA00022833"/>
    </source>
</evidence>
<dbReference type="EMBL" id="BSYA01000229">
    <property type="protein sequence ID" value="GMG37211.1"/>
    <property type="molecule type" value="Genomic_DNA"/>
</dbReference>
<feature type="repeat" description="ANK" evidence="6">
    <location>
        <begin position="332"/>
        <end position="364"/>
    </location>
</feature>
<feature type="repeat" description="ANK" evidence="6">
    <location>
        <begin position="123"/>
        <end position="148"/>
    </location>
</feature>
<feature type="repeat" description="ANK" evidence="6">
    <location>
        <begin position="90"/>
        <end position="122"/>
    </location>
</feature>
<dbReference type="InterPro" id="IPR002110">
    <property type="entry name" value="Ankyrin_rpt"/>
</dbReference>
<accession>A0A1S9DSF0</accession>
<dbReference type="AlphaFoldDB" id="A0A1S9DSF0"/>
<dbReference type="Proteomes" id="UP000190312">
    <property type="component" value="Unassembled WGS sequence"/>
</dbReference>
<sequence length="743" mass="79356">MASSAAPCFVHHPAEIILEVASHLSVSDLNALIQTAHRFHDLLSQELYGRAPTLIRNDGDTPLIWAAAQGRVTCVQKLVRRDPNPARLIDGRAAIHEATAAGQEQTVAVLLEAGVPVSLPDNDGHTPLEWAVTHDEELVLRRLLASGAGNVTNPSEENWEWGCALEAAVMMGHESLARILLEAGASIARDHPAFPMIHEAINSRLRFASYHGQCEMISLLLEFDADAHLLRRGNLLPLHIAASHGHIDAVRLLLQHGADIASVDEQGDAAIHHAAAGGSVEVVKFLLDQGIPVDVRGDAETTVLLAAVIYRQAEVIQLLLEAGADVNLVESDGNNALHLAAYCGTIEIVESLLAHGAAVDVLGPDDRTVLHVAAAGDNPDVVPSLCRAGVAINALDASGNTALHLAALHGRTALTRLLLEMGADVSVSPEDGRTALHYAASVGQADLLQLLVDAGAEVGALHSDEGHTALHYAAVNGSADAFRVLLRAADAQKFDLLSPCWCGGTVLSKAARKGHRGIIESMVEEGVDVTACYDGSSALHAAAAAGQTELVEFLLSLGADRLQLDWFGRSSIDWAARHPPTLEKLTGDAPLSAPSFDEESRTSALREGITMLATRALTEGKSVSYRLGKCLLYMNDVSAARMAFLYDAKVDPGSQDSAWAVCDLCKGKPTVTEGRFVCQTCPDIDFCGQCMDQYYQERLQIRLCDGHQFLEVQASSEELLAIQPNESRESWLRGLIAMYDSST</sequence>